<evidence type="ECO:0008006" key="4">
    <source>
        <dbReference type="Google" id="ProtNLM"/>
    </source>
</evidence>
<sequence length="774" mass="78177">MSRESDSSSSGPREGGGGAAYPSGTPPYGSRQYPSPNPAQEAPQGAAEDGRARAAAKPEEPKTETTLTTRIKINIPGSRPIPPVVMRTPVADDGVPAPRSGGDDDAPERTSALPRVDFPPTPERGVPAEPGGAMEPSETREKKGGKGDGERTSDWFAPRRPRGGSSATGGTPKPPAPPPAPDTTQGFPAPDATQGFPAPDATQGFPAPDATQGFPAPDATQGFPAPDVTQGFPSPETTQGFPAPDTTQGFPAPDPTQGFPSPETTQGFPAPQQGGGPVADLPYFTDAQSPSGHPEPTGPTTGPVTGDMYLPPSTPGDGPRDSDLLAPPGPGPASGPYGGDPQTPTGGVGPLGGGGPAAQPPTPPGGSPLSGSLGATTGVGPLNTPADGPSLFRDPDPTPSGGVPPEQISSDTLVSGVPVVPSAGRAKPPSPPVPGGPGAPAPGGDSAPAPSAPKAGKPKKKGRSKVVMAGGLLFVIVGGAYAAGLVMNHADVPNGTTVLGVDIGGTSKEAAVDKLDSALGKRTTDPLTVSVDGQQKEIKPSVAGLALDTEATVRDVAGRDYNPVTVIGSLFGGTHEAEPAVTVDEEKLRDALERLAGDSGTAREGGISFTSGKAVPVYGKEGKGLDVDKAVKAVSEGFQLRAETGRNKAITLPVAVRRPTVSKAEVDRKMKSFAEPAMSDLATVQTDASHSIQFGPDKSLPKILSMRVVDGKLVEHYNLPVLKQLYGSTFDGVLLERGDGSKKPVTPEDVESALRQALLGTTPGERVGIVGKDN</sequence>
<gene>
    <name evidence="2" type="ORF">NQU54_31570</name>
</gene>
<proteinExistence type="predicted"/>
<feature type="compositionally biased region" description="Low complexity" evidence="1">
    <location>
        <begin position="367"/>
        <end position="378"/>
    </location>
</feature>
<protein>
    <recommendedName>
        <fullName evidence="4">Peptidoglycan binding domain-containing protein</fullName>
    </recommendedName>
</protein>
<feature type="compositionally biased region" description="Low complexity" evidence="1">
    <location>
        <begin position="64"/>
        <end position="73"/>
    </location>
</feature>
<evidence type="ECO:0000313" key="2">
    <source>
        <dbReference type="EMBL" id="MCQ8833479.1"/>
    </source>
</evidence>
<feature type="compositionally biased region" description="Gly residues" evidence="1">
    <location>
        <begin position="346"/>
        <end position="356"/>
    </location>
</feature>
<name>A0A9X2M4T9_STRMQ</name>
<accession>A0A9X2M4T9</accession>
<feature type="compositionally biased region" description="Polar residues" evidence="1">
    <location>
        <begin position="231"/>
        <end position="249"/>
    </location>
</feature>
<dbReference type="Proteomes" id="UP001142400">
    <property type="component" value="Unassembled WGS sequence"/>
</dbReference>
<feature type="compositionally biased region" description="Low complexity" evidence="1">
    <location>
        <begin position="442"/>
        <end position="455"/>
    </location>
</feature>
<organism evidence="2 3">
    <name type="scientific">Streptomyces malaysiensis subsp. samsunensis</name>
    <dbReference type="NCBI Taxonomy" id="459658"/>
    <lineage>
        <taxon>Bacteria</taxon>
        <taxon>Bacillati</taxon>
        <taxon>Actinomycetota</taxon>
        <taxon>Actinomycetes</taxon>
        <taxon>Kitasatosporales</taxon>
        <taxon>Streptomycetaceae</taxon>
        <taxon>Streptomyces</taxon>
        <taxon>Streptomyces violaceusniger group</taxon>
    </lineage>
</organism>
<dbReference type="AlphaFoldDB" id="A0A9X2M4T9"/>
<feature type="compositionally biased region" description="Basic and acidic residues" evidence="1">
    <location>
        <begin position="137"/>
        <end position="153"/>
    </location>
</feature>
<comment type="caution">
    <text evidence="2">The sequence shown here is derived from an EMBL/GenBank/DDBJ whole genome shotgun (WGS) entry which is preliminary data.</text>
</comment>
<dbReference type="EMBL" id="JANIIC010000044">
    <property type="protein sequence ID" value="MCQ8833479.1"/>
    <property type="molecule type" value="Genomic_DNA"/>
</dbReference>
<feature type="compositionally biased region" description="Pro residues" evidence="1">
    <location>
        <begin position="172"/>
        <end position="181"/>
    </location>
</feature>
<feature type="region of interest" description="Disordered" evidence="1">
    <location>
        <begin position="1"/>
        <end position="463"/>
    </location>
</feature>
<keyword evidence="3" id="KW-1185">Reference proteome</keyword>
<reference evidence="2" key="1">
    <citation type="submission" date="2022-06" db="EMBL/GenBank/DDBJ databases">
        <title>WGS of actinobacteria.</title>
        <authorList>
            <person name="Thawai C."/>
        </authorList>
    </citation>
    <scope>NUCLEOTIDE SEQUENCE</scope>
    <source>
        <strain evidence="2">DSM 42010</strain>
    </source>
</reference>
<feature type="compositionally biased region" description="Low complexity" evidence="1">
    <location>
        <begin position="292"/>
        <end position="306"/>
    </location>
</feature>
<evidence type="ECO:0000256" key="1">
    <source>
        <dbReference type="SAM" id="MobiDB-lite"/>
    </source>
</evidence>
<feature type="compositionally biased region" description="Pro residues" evidence="1">
    <location>
        <begin position="428"/>
        <end position="440"/>
    </location>
</feature>
<feature type="compositionally biased region" description="Basic and acidic residues" evidence="1">
    <location>
        <begin position="48"/>
        <end position="63"/>
    </location>
</feature>
<evidence type="ECO:0000313" key="3">
    <source>
        <dbReference type="Proteomes" id="UP001142400"/>
    </source>
</evidence>